<name>A0AAD7F3R5_9AGAR</name>
<evidence type="ECO:0000313" key="3">
    <source>
        <dbReference type="Proteomes" id="UP001218218"/>
    </source>
</evidence>
<proteinExistence type="predicted"/>
<dbReference type="AlphaFoldDB" id="A0AAD7F3R5"/>
<comment type="caution">
    <text evidence="2">The sequence shown here is derived from an EMBL/GenBank/DDBJ whole genome shotgun (WGS) entry which is preliminary data.</text>
</comment>
<gene>
    <name evidence="2" type="ORF">DFH08DRAFT_795931</name>
</gene>
<reference evidence="2" key="1">
    <citation type="submission" date="2023-03" db="EMBL/GenBank/DDBJ databases">
        <title>Massive genome expansion in bonnet fungi (Mycena s.s.) driven by repeated elements and novel gene families across ecological guilds.</title>
        <authorList>
            <consortium name="Lawrence Berkeley National Laboratory"/>
            <person name="Harder C.B."/>
            <person name="Miyauchi S."/>
            <person name="Viragh M."/>
            <person name="Kuo A."/>
            <person name="Thoen E."/>
            <person name="Andreopoulos B."/>
            <person name="Lu D."/>
            <person name="Skrede I."/>
            <person name="Drula E."/>
            <person name="Henrissat B."/>
            <person name="Morin E."/>
            <person name="Kohler A."/>
            <person name="Barry K."/>
            <person name="LaButti K."/>
            <person name="Morin E."/>
            <person name="Salamov A."/>
            <person name="Lipzen A."/>
            <person name="Mereny Z."/>
            <person name="Hegedus B."/>
            <person name="Baldrian P."/>
            <person name="Stursova M."/>
            <person name="Weitz H."/>
            <person name="Taylor A."/>
            <person name="Grigoriev I.V."/>
            <person name="Nagy L.G."/>
            <person name="Martin F."/>
            <person name="Kauserud H."/>
        </authorList>
    </citation>
    <scope>NUCLEOTIDE SEQUENCE</scope>
    <source>
        <strain evidence="2">CBHHK002</strain>
    </source>
</reference>
<dbReference type="Proteomes" id="UP001218218">
    <property type="component" value="Unassembled WGS sequence"/>
</dbReference>
<keyword evidence="3" id="KW-1185">Reference proteome</keyword>
<dbReference type="EMBL" id="JARIHO010000001">
    <property type="protein sequence ID" value="KAJ7367807.1"/>
    <property type="molecule type" value="Genomic_DNA"/>
</dbReference>
<evidence type="ECO:0000256" key="1">
    <source>
        <dbReference type="SAM" id="MobiDB-lite"/>
    </source>
</evidence>
<feature type="region of interest" description="Disordered" evidence="1">
    <location>
        <begin position="95"/>
        <end position="148"/>
    </location>
</feature>
<sequence length="346" mass="36600">MGETPFGFTHIRVQPNAVVGYKPPAFQIEKAGRPVGGAVESGIVNVVWTAGGALGGGAVEGGAVNVVWTAGSTLVGGAVEGGVIDVVCATGGRRGRHARRRSRAVDGQGGGHTRKAVVKHAPGFAPSERHPEPQWCWPRDGAPKRRGEENGKRLVARFLRERWRWGQRRQRSETSGGFFLSGQAFMWKLPVAGARRWKGDALVVTARRCFFEAGGGELTRDGGQGGRARALVDPTPDWHLRGAGSQRVQAGSGQGTPCALTSIVWWFWNRGTAEGIAGGAAVGGRRKGRLLFGARLTGSSASDLKLRREAVGRGRCPSQKGSGAEAVCLEWNAVAPLHGNLMPQAP</sequence>
<accession>A0AAD7F3R5</accession>
<protein>
    <submittedName>
        <fullName evidence="2">Uncharacterized protein</fullName>
    </submittedName>
</protein>
<evidence type="ECO:0000313" key="2">
    <source>
        <dbReference type="EMBL" id="KAJ7367807.1"/>
    </source>
</evidence>
<organism evidence="2 3">
    <name type="scientific">Mycena albidolilacea</name>
    <dbReference type="NCBI Taxonomy" id="1033008"/>
    <lineage>
        <taxon>Eukaryota</taxon>
        <taxon>Fungi</taxon>
        <taxon>Dikarya</taxon>
        <taxon>Basidiomycota</taxon>
        <taxon>Agaricomycotina</taxon>
        <taxon>Agaricomycetes</taxon>
        <taxon>Agaricomycetidae</taxon>
        <taxon>Agaricales</taxon>
        <taxon>Marasmiineae</taxon>
        <taxon>Mycenaceae</taxon>
        <taxon>Mycena</taxon>
    </lineage>
</organism>